<name>A0A8X6T6R3_TRICX</name>
<gene>
    <name evidence="1" type="primary">NCL1_32619</name>
    <name evidence="1" type="ORF">TNCV_2146911</name>
</gene>
<comment type="caution">
    <text evidence="1">The sequence shown here is derived from an EMBL/GenBank/DDBJ whole genome shotgun (WGS) entry which is preliminary data.</text>
</comment>
<dbReference type="GO" id="GO:0003676">
    <property type="term" value="F:nucleic acid binding"/>
    <property type="evidence" value="ECO:0007669"/>
    <property type="project" value="InterPro"/>
</dbReference>
<reference evidence="1" key="1">
    <citation type="submission" date="2020-08" db="EMBL/GenBank/DDBJ databases">
        <title>Multicomponent nature underlies the extraordinary mechanical properties of spider dragline silk.</title>
        <authorList>
            <person name="Kono N."/>
            <person name="Nakamura H."/>
            <person name="Mori M."/>
            <person name="Yoshida Y."/>
            <person name="Ohtoshi R."/>
            <person name="Malay A.D."/>
            <person name="Moran D.A.P."/>
            <person name="Tomita M."/>
            <person name="Numata K."/>
            <person name="Arakawa K."/>
        </authorList>
    </citation>
    <scope>NUCLEOTIDE SEQUENCE</scope>
</reference>
<protein>
    <submittedName>
        <fullName evidence="1">HTH_Tnp_Tc3_2 domain-containing protein</fullName>
    </submittedName>
</protein>
<dbReference type="AlphaFoldDB" id="A0A8X6T6R3"/>
<dbReference type="Gene3D" id="3.30.420.10">
    <property type="entry name" value="Ribonuclease H-like superfamily/Ribonuclease H"/>
    <property type="match status" value="1"/>
</dbReference>
<dbReference type="EMBL" id="BMAU01021354">
    <property type="protein sequence ID" value="GFY19998.1"/>
    <property type="molecule type" value="Genomic_DNA"/>
</dbReference>
<evidence type="ECO:0000313" key="2">
    <source>
        <dbReference type="Proteomes" id="UP000887159"/>
    </source>
</evidence>
<sequence length="199" mass="22904">MQRDCALRITGRGRLTSFSAEYKTCYQSLFPCAESLTNEELRYTCHYVVFEDNMSSCRSMKGGESWVVWNLGVQLGGPRQTIRRKDRRVVRNARLQPTALSSTIKAQIAPSLGTPKSSGNIRRRLAERHLGSPHTLHVLPMTPTHRRLRLEWCHARGNWTVAEWYQFVFSNKSIINLSSDDNRVRVSTPRSERLNLPLF</sequence>
<proteinExistence type="predicted"/>
<accession>A0A8X6T6R3</accession>
<dbReference type="Proteomes" id="UP000887159">
    <property type="component" value="Unassembled WGS sequence"/>
</dbReference>
<keyword evidence="2" id="KW-1185">Reference proteome</keyword>
<evidence type="ECO:0000313" key="1">
    <source>
        <dbReference type="EMBL" id="GFY19998.1"/>
    </source>
</evidence>
<dbReference type="InterPro" id="IPR036397">
    <property type="entry name" value="RNaseH_sf"/>
</dbReference>
<organism evidence="1 2">
    <name type="scientific">Trichonephila clavipes</name>
    <name type="common">Golden silk orbweaver</name>
    <name type="synonym">Nephila clavipes</name>
    <dbReference type="NCBI Taxonomy" id="2585209"/>
    <lineage>
        <taxon>Eukaryota</taxon>
        <taxon>Metazoa</taxon>
        <taxon>Ecdysozoa</taxon>
        <taxon>Arthropoda</taxon>
        <taxon>Chelicerata</taxon>
        <taxon>Arachnida</taxon>
        <taxon>Araneae</taxon>
        <taxon>Araneomorphae</taxon>
        <taxon>Entelegynae</taxon>
        <taxon>Araneoidea</taxon>
        <taxon>Nephilidae</taxon>
        <taxon>Trichonephila</taxon>
    </lineage>
</organism>